<comment type="caution">
    <text evidence="1">The sequence shown here is derived from an EMBL/GenBank/DDBJ whole genome shotgun (WGS) entry which is preliminary data.</text>
</comment>
<accession>A0ABP9EPD9</accession>
<proteinExistence type="predicted"/>
<reference evidence="2" key="1">
    <citation type="journal article" date="2019" name="Int. J. Syst. Evol. Microbiol.">
        <title>The Global Catalogue of Microorganisms (GCM) 10K type strain sequencing project: providing services to taxonomists for standard genome sequencing and annotation.</title>
        <authorList>
            <consortium name="The Broad Institute Genomics Platform"/>
            <consortium name="The Broad Institute Genome Sequencing Center for Infectious Disease"/>
            <person name="Wu L."/>
            <person name="Ma J."/>
        </authorList>
    </citation>
    <scope>NUCLEOTIDE SEQUENCE [LARGE SCALE GENOMIC DNA]</scope>
    <source>
        <strain evidence="2">JCM 18401</strain>
    </source>
</reference>
<sequence length="318" mass="35951">MNPWCKRGCLIVGLGSGLAQGAAVDFEPIQVRSAAPTKSLMLSPGPKASAYQSGWQLAIHLQAASIFAQNEHYELDYYRSDYGLQLSVTLHPRWQISLGYNLGRSDNTHLDQPTLTFHKLTGINQNGRDQVAKHRFVAQYPAYGLDLTQFDAQTLAHQTTLSLGYQWLHTPRHSLSSTLSGQYQTNPVAWRQGSRWDGAAQLDYGYRHRQYQLSAMLALSHTGADTLLLIPTRTRLWHGDLGYRYHLSERHSVAAHYQISQGALKHAGELSKTTHEITLGYRYRRARYAVDLSLLENLIHADNSADYGLQLRYRVQFD</sequence>
<dbReference type="SUPFAM" id="SSF56935">
    <property type="entry name" value="Porins"/>
    <property type="match status" value="1"/>
</dbReference>
<name>A0ABP9EPD9_9GAMM</name>
<dbReference type="RefSeq" id="WP_345335025.1">
    <property type="nucleotide sequence ID" value="NZ_BAABJZ010000024.1"/>
</dbReference>
<dbReference type="Proteomes" id="UP001499988">
    <property type="component" value="Unassembled WGS sequence"/>
</dbReference>
<evidence type="ECO:0000313" key="2">
    <source>
        <dbReference type="Proteomes" id="UP001499988"/>
    </source>
</evidence>
<organism evidence="1 2">
    <name type="scientific">Ferrimonas pelagia</name>
    <dbReference type="NCBI Taxonomy" id="1177826"/>
    <lineage>
        <taxon>Bacteria</taxon>
        <taxon>Pseudomonadati</taxon>
        <taxon>Pseudomonadota</taxon>
        <taxon>Gammaproteobacteria</taxon>
        <taxon>Alteromonadales</taxon>
        <taxon>Ferrimonadaceae</taxon>
        <taxon>Ferrimonas</taxon>
    </lineage>
</organism>
<evidence type="ECO:0000313" key="1">
    <source>
        <dbReference type="EMBL" id="GAA4884067.1"/>
    </source>
</evidence>
<keyword evidence="2" id="KW-1185">Reference proteome</keyword>
<gene>
    <name evidence="1" type="ORF">GCM10023333_17960</name>
</gene>
<dbReference type="EMBL" id="BAABJZ010000024">
    <property type="protein sequence ID" value="GAA4884067.1"/>
    <property type="molecule type" value="Genomic_DNA"/>
</dbReference>
<protein>
    <submittedName>
        <fullName evidence="1">DUF3187 family protein</fullName>
    </submittedName>
</protein>
<dbReference type="InterPro" id="IPR021523">
    <property type="entry name" value="DUF3187"/>
</dbReference>
<dbReference type="Pfam" id="PF11383">
    <property type="entry name" value="DUF3187"/>
    <property type="match status" value="1"/>
</dbReference>